<proteinExistence type="predicted"/>
<organism evidence="1 2">
    <name type="scientific">Phialemonium atrogriseum</name>
    <dbReference type="NCBI Taxonomy" id="1093897"/>
    <lineage>
        <taxon>Eukaryota</taxon>
        <taxon>Fungi</taxon>
        <taxon>Dikarya</taxon>
        <taxon>Ascomycota</taxon>
        <taxon>Pezizomycotina</taxon>
        <taxon>Sordariomycetes</taxon>
        <taxon>Sordariomycetidae</taxon>
        <taxon>Cephalothecales</taxon>
        <taxon>Cephalothecaceae</taxon>
        <taxon>Phialemonium</taxon>
    </lineage>
</organism>
<dbReference type="RefSeq" id="XP_060284760.1">
    <property type="nucleotide sequence ID" value="XM_060424071.1"/>
</dbReference>
<sequence>MCQYILPLPLCNHPPATIWALPGDESCPLLLAQLRRTYDPAEWEGAARASALPFDLPDRCGPCRDNIVVIRVARLCAGCRRGGGGGCRGVGAELI</sequence>
<evidence type="ECO:0000313" key="1">
    <source>
        <dbReference type="EMBL" id="KAK1768547.1"/>
    </source>
</evidence>
<keyword evidence="2" id="KW-1185">Reference proteome</keyword>
<accession>A0AAJ0C4I2</accession>
<dbReference type="GeneID" id="85307258"/>
<dbReference type="Proteomes" id="UP001244011">
    <property type="component" value="Unassembled WGS sequence"/>
</dbReference>
<protein>
    <submittedName>
        <fullName evidence="1">Uncharacterized protein</fullName>
    </submittedName>
</protein>
<comment type="caution">
    <text evidence="1">The sequence shown here is derived from an EMBL/GenBank/DDBJ whole genome shotgun (WGS) entry which is preliminary data.</text>
</comment>
<dbReference type="EMBL" id="MU839005">
    <property type="protein sequence ID" value="KAK1768547.1"/>
    <property type="molecule type" value="Genomic_DNA"/>
</dbReference>
<reference evidence="1" key="1">
    <citation type="submission" date="2023-06" db="EMBL/GenBank/DDBJ databases">
        <title>Genome-scale phylogeny and comparative genomics of the fungal order Sordariales.</title>
        <authorList>
            <consortium name="Lawrence Berkeley National Laboratory"/>
            <person name="Hensen N."/>
            <person name="Bonometti L."/>
            <person name="Westerberg I."/>
            <person name="Brannstrom I.O."/>
            <person name="Guillou S."/>
            <person name="Cros-Aarteil S."/>
            <person name="Calhoun S."/>
            <person name="Haridas S."/>
            <person name="Kuo A."/>
            <person name="Mondo S."/>
            <person name="Pangilinan J."/>
            <person name="Riley R."/>
            <person name="Labutti K."/>
            <person name="Andreopoulos B."/>
            <person name="Lipzen A."/>
            <person name="Chen C."/>
            <person name="Yanf M."/>
            <person name="Daum C."/>
            <person name="Ng V."/>
            <person name="Clum A."/>
            <person name="Steindorff A."/>
            <person name="Ohm R."/>
            <person name="Martin F."/>
            <person name="Silar P."/>
            <person name="Natvig D."/>
            <person name="Lalanne C."/>
            <person name="Gautier V."/>
            <person name="Ament-Velasquez S.L."/>
            <person name="Kruys A."/>
            <person name="Hutchinson M.I."/>
            <person name="Powell A.J."/>
            <person name="Barry K."/>
            <person name="Miller A.N."/>
            <person name="Grigoriev I.V."/>
            <person name="Debuchy R."/>
            <person name="Gladieux P."/>
            <person name="Thoren M.H."/>
            <person name="Johannesson H."/>
        </authorList>
    </citation>
    <scope>NUCLEOTIDE SEQUENCE</scope>
    <source>
        <strain evidence="1">8032-3</strain>
    </source>
</reference>
<evidence type="ECO:0000313" key="2">
    <source>
        <dbReference type="Proteomes" id="UP001244011"/>
    </source>
</evidence>
<dbReference type="AlphaFoldDB" id="A0AAJ0C4I2"/>
<name>A0AAJ0C4I2_9PEZI</name>
<gene>
    <name evidence="1" type="ORF">QBC33DRAFT_382227</name>
</gene>